<dbReference type="InterPro" id="IPR037479">
    <property type="entry name" value="Tauto_MSAD"/>
</dbReference>
<dbReference type="Proteomes" id="UP000033956">
    <property type="component" value="Unassembled WGS sequence"/>
</dbReference>
<sequence length="131" mass="14494">MPAALIEVRRQYSLDEEIAIIGAVHNALVEAFQIPPEDRNIRLIVHEPHRFACSPDLKLPEYRTIVTIDCFVGRSLDAKRKLYAAIVEQLGTLGIPGDHVSTILHEINRDNWGMGGGHAASDVNLGFDVNV</sequence>
<dbReference type="EMBL" id="JYIZ01000055">
    <property type="protein sequence ID" value="KJL38377.1"/>
    <property type="molecule type" value="Genomic_DNA"/>
</dbReference>
<dbReference type="InterPro" id="IPR014347">
    <property type="entry name" value="Tautomerase/MIF_sf"/>
</dbReference>
<dbReference type="PANTHER" id="PTHR38460:SF1">
    <property type="entry name" value="TAUTOMERASE YOLI-RELATED"/>
    <property type="match status" value="1"/>
</dbReference>
<dbReference type="Pfam" id="PF14552">
    <property type="entry name" value="Tautomerase_2"/>
    <property type="match status" value="1"/>
</dbReference>
<protein>
    <submittedName>
        <fullName evidence="1">4-oxalocrotonate tautomerase</fullName>
    </submittedName>
</protein>
<evidence type="ECO:0000313" key="2">
    <source>
        <dbReference type="Proteomes" id="UP000033956"/>
    </source>
</evidence>
<dbReference type="PANTHER" id="PTHR38460">
    <property type="entry name" value="TAUTOMERASE YOLI-RELATED"/>
    <property type="match status" value="1"/>
</dbReference>
<evidence type="ECO:0000313" key="1">
    <source>
        <dbReference type="EMBL" id="KJL38377.1"/>
    </source>
</evidence>
<proteinExistence type="predicted"/>
<organism evidence="1 2">
    <name type="scientific">Microbacterium terrae</name>
    <dbReference type="NCBI Taxonomy" id="69369"/>
    <lineage>
        <taxon>Bacteria</taxon>
        <taxon>Bacillati</taxon>
        <taxon>Actinomycetota</taxon>
        <taxon>Actinomycetes</taxon>
        <taxon>Micrococcales</taxon>
        <taxon>Microbacteriaceae</taxon>
        <taxon>Microbacterium</taxon>
    </lineage>
</organism>
<dbReference type="STRING" id="92835.RS81_02648"/>
<dbReference type="RefSeq" id="WP_045276563.1">
    <property type="nucleotide sequence ID" value="NZ_BAAAUP010000003.1"/>
</dbReference>
<name>A0A0M2H2B1_9MICO</name>
<dbReference type="PATRIC" id="fig|92835.4.peg.2684"/>
<dbReference type="OrthoDB" id="9804765at2"/>
<gene>
    <name evidence="1" type="ORF">RS81_02648</name>
</gene>
<accession>A0A0M2H2B1</accession>
<keyword evidence="2" id="KW-1185">Reference proteome</keyword>
<comment type="caution">
    <text evidence="1">The sequence shown here is derived from an EMBL/GenBank/DDBJ whole genome shotgun (WGS) entry which is preliminary data.</text>
</comment>
<dbReference type="Gene3D" id="3.30.429.10">
    <property type="entry name" value="Macrophage Migration Inhibitory Factor"/>
    <property type="match status" value="1"/>
</dbReference>
<reference evidence="1 2" key="1">
    <citation type="submission" date="2015-02" db="EMBL/GenBank/DDBJ databases">
        <title>Draft genome sequences of ten Microbacterium spp. with emphasis on heavy metal contaminated environments.</title>
        <authorList>
            <person name="Corretto E."/>
        </authorList>
    </citation>
    <scope>NUCLEOTIDE SEQUENCE [LARGE SCALE GENOMIC DNA]</scope>
    <source>
        <strain evidence="1 2">DSM 12510</strain>
    </source>
</reference>
<dbReference type="SUPFAM" id="SSF55331">
    <property type="entry name" value="Tautomerase/MIF"/>
    <property type="match status" value="1"/>
</dbReference>
<dbReference type="AlphaFoldDB" id="A0A0M2H2B1"/>